<dbReference type="GO" id="GO:0051750">
    <property type="term" value="F:delta(3,5)-delta(2,4)-dienoyl-CoA isomerase activity"/>
    <property type="evidence" value="ECO:0007669"/>
    <property type="project" value="TreeGrafter"/>
</dbReference>
<dbReference type="PANTHER" id="PTHR43149">
    <property type="entry name" value="ENOYL-COA HYDRATASE"/>
    <property type="match status" value="1"/>
</dbReference>
<evidence type="ECO:0000313" key="3">
    <source>
        <dbReference type="Proteomes" id="UP000298663"/>
    </source>
</evidence>
<dbReference type="InterPro" id="IPR045002">
    <property type="entry name" value="Ech1-like"/>
</dbReference>
<proteinExistence type="inferred from homology"/>
<comment type="similarity">
    <text evidence="1">Belongs to the enoyl-CoA hydratase/isomerase family.</text>
</comment>
<dbReference type="EMBL" id="AZBU02000002">
    <property type="protein sequence ID" value="TKR95464.1"/>
    <property type="molecule type" value="Genomic_DNA"/>
</dbReference>
<dbReference type="Gene3D" id="3.90.226.10">
    <property type="entry name" value="2-enoyl-CoA Hydratase, Chain A, domain 1"/>
    <property type="match status" value="1"/>
</dbReference>
<comment type="caution">
    <text evidence="2">The sequence shown here is derived from an EMBL/GenBank/DDBJ whole genome shotgun (WGS) entry which is preliminary data.</text>
</comment>
<dbReference type="CDD" id="cd06558">
    <property type="entry name" value="crotonase-like"/>
    <property type="match status" value="1"/>
</dbReference>
<evidence type="ECO:0000256" key="1">
    <source>
        <dbReference type="ARBA" id="ARBA00005254"/>
    </source>
</evidence>
<dbReference type="Pfam" id="PF00378">
    <property type="entry name" value="ECH_1"/>
    <property type="match status" value="1"/>
</dbReference>
<dbReference type="PANTHER" id="PTHR43149:SF1">
    <property type="entry name" value="DELTA(3,5)-DELTA(2,4)-DIENOYL-COA ISOMERASE, MITOCHONDRIAL"/>
    <property type="match status" value="1"/>
</dbReference>
<evidence type="ECO:0008006" key="4">
    <source>
        <dbReference type="Google" id="ProtNLM"/>
    </source>
</evidence>
<gene>
    <name evidence="2" type="ORF">L596_009630</name>
</gene>
<dbReference type="InterPro" id="IPR001753">
    <property type="entry name" value="Enoyl-CoA_hydra/iso"/>
</dbReference>
<evidence type="ECO:0000313" key="2">
    <source>
        <dbReference type="EMBL" id="TKR95464.1"/>
    </source>
</evidence>
<reference evidence="2 3" key="2">
    <citation type="journal article" date="2019" name="G3 (Bethesda)">
        <title>Hybrid Assembly of the Genome of the Entomopathogenic Nematode Steinernema carpocapsae Identifies the X-Chromosome.</title>
        <authorList>
            <person name="Serra L."/>
            <person name="Macchietto M."/>
            <person name="Macias-Munoz A."/>
            <person name="McGill C.J."/>
            <person name="Rodriguez I.M."/>
            <person name="Rodriguez B."/>
            <person name="Murad R."/>
            <person name="Mortazavi A."/>
        </authorList>
    </citation>
    <scope>NUCLEOTIDE SEQUENCE [LARGE SCALE GENOMIC DNA]</scope>
    <source>
        <strain evidence="2 3">ALL</strain>
    </source>
</reference>
<dbReference type="AlphaFoldDB" id="A0A4U5PH80"/>
<dbReference type="SUPFAM" id="SSF52096">
    <property type="entry name" value="ClpP/crotonase"/>
    <property type="match status" value="1"/>
</dbReference>
<dbReference type="InterPro" id="IPR029045">
    <property type="entry name" value="ClpP/crotonase-like_dom_sf"/>
</dbReference>
<keyword evidence="3" id="KW-1185">Reference proteome</keyword>
<protein>
    <recommendedName>
        <fullName evidence="4">3-hydroxyisobutyryl-coenzyme A hydrolase</fullName>
    </recommendedName>
</protein>
<name>A0A4U5PH80_STECR</name>
<sequence>MSNSSTPRKETLEPRNFETLNVRTDKHVTYVELNRPFCANAFNNVMLVDLHDAIRFYSAYPQTRVLVFSGAGRCFSKGIDFKGKSPAASIQAALNSRAGSWTCPGRRI</sequence>
<dbReference type="Proteomes" id="UP000298663">
    <property type="component" value="Unassembled WGS sequence"/>
</dbReference>
<reference evidence="2 3" key="1">
    <citation type="journal article" date="2015" name="Genome Biol.">
        <title>Comparative genomics of Steinernema reveals deeply conserved gene regulatory networks.</title>
        <authorList>
            <person name="Dillman A.R."/>
            <person name="Macchietto M."/>
            <person name="Porter C.F."/>
            <person name="Rogers A."/>
            <person name="Williams B."/>
            <person name="Antoshechkin I."/>
            <person name="Lee M.M."/>
            <person name="Goodwin Z."/>
            <person name="Lu X."/>
            <person name="Lewis E.E."/>
            <person name="Goodrich-Blair H."/>
            <person name="Stock S.P."/>
            <person name="Adams B.J."/>
            <person name="Sternberg P.W."/>
            <person name="Mortazavi A."/>
        </authorList>
    </citation>
    <scope>NUCLEOTIDE SEQUENCE [LARGE SCALE GENOMIC DNA]</scope>
    <source>
        <strain evidence="2 3">ALL</strain>
    </source>
</reference>
<organism evidence="2 3">
    <name type="scientific">Steinernema carpocapsae</name>
    <name type="common">Entomopathogenic nematode</name>
    <dbReference type="NCBI Taxonomy" id="34508"/>
    <lineage>
        <taxon>Eukaryota</taxon>
        <taxon>Metazoa</taxon>
        <taxon>Ecdysozoa</taxon>
        <taxon>Nematoda</taxon>
        <taxon>Chromadorea</taxon>
        <taxon>Rhabditida</taxon>
        <taxon>Tylenchina</taxon>
        <taxon>Panagrolaimomorpha</taxon>
        <taxon>Strongyloidoidea</taxon>
        <taxon>Steinernematidae</taxon>
        <taxon>Steinernema</taxon>
    </lineage>
</organism>
<accession>A0A4U5PH80</accession>